<evidence type="ECO:0000313" key="1">
    <source>
        <dbReference type="EMBL" id="OGB73581.1"/>
    </source>
</evidence>
<organism evidence="1 2">
    <name type="scientific">candidate division Kazan bacterium RIFCSPLOWO2_01_FULL_45_19</name>
    <dbReference type="NCBI Taxonomy" id="1798538"/>
    <lineage>
        <taxon>Bacteria</taxon>
        <taxon>Bacteria division Kazan-3B-28</taxon>
    </lineage>
</organism>
<dbReference type="InterPro" id="IPR036583">
    <property type="entry name" value="23S_rRNA_IVS_sf"/>
</dbReference>
<name>A0A1F4NQ61_UNCK3</name>
<dbReference type="PIRSF" id="PIRSF035652">
    <property type="entry name" value="CHP02436"/>
    <property type="match status" value="1"/>
</dbReference>
<reference evidence="1 2" key="1">
    <citation type="journal article" date="2016" name="Nat. Commun.">
        <title>Thousands of microbial genomes shed light on interconnected biogeochemical processes in an aquifer system.</title>
        <authorList>
            <person name="Anantharaman K."/>
            <person name="Brown C.T."/>
            <person name="Hug L.A."/>
            <person name="Sharon I."/>
            <person name="Castelle C.J."/>
            <person name="Probst A.J."/>
            <person name="Thomas B.C."/>
            <person name="Singh A."/>
            <person name="Wilkins M.J."/>
            <person name="Karaoz U."/>
            <person name="Brodie E.L."/>
            <person name="Williams K.H."/>
            <person name="Hubbard S.S."/>
            <person name="Banfield J.F."/>
        </authorList>
    </citation>
    <scope>NUCLEOTIDE SEQUENCE [LARGE SCALE GENOMIC DNA]</scope>
</reference>
<dbReference type="PANTHER" id="PTHR38471:SF2">
    <property type="entry name" value="FOUR HELIX BUNDLE PROTEIN"/>
    <property type="match status" value="1"/>
</dbReference>
<evidence type="ECO:0000313" key="2">
    <source>
        <dbReference type="Proteomes" id="UP000178085"/>
    </source>
</evidence>
<sequence>MLADNPIYNRSYTFARDVIRVARAVDQNVVTRPLIGQLVRSSTSIGANISEATFGASRKDFINKITIALKESQESLYWLGLPTDAGYIKLSDAESLRAEAVAINKILSTIKIKSASKMPT</sequence>
<dbReference type="NCBIfam" id="TIGR02436">
    <property type="entry name" value="four helix bundle protein"/>
    <property type="match status" value="1"/>
</dbReference>
<dbReference type="EMBL" id="METD01000001">
    <property type="protein sequence ID" value="OGB73581.1"/>
    <property type="molecule type" value="Genomic_DNA"/>
</dbReference>
<accession>A0A1F4NQ61</accession>
<evidence type="ECO:0008006" key="3">
    <source>
        <dbReference type="Google" id="ProtNLM"/>
    </source>
</evidence>
<dbReference type="Proteomes" id="UP000178085">
    <property type="component" value="Unassembled WGS sequence"/>
</dbReference>
<gene>
    <name evidence="1" type="ORF">A3K51_01900</name>
</gene>
<dbReference type="SUPFAM" id="SSF158446">
    <property type="entry name" value="IVS-encoded protein-like"/>
    <property type="match status" value="1"/>
</dbReference>
<dbReference type="Pfam" id="PF05635">
    <property type="entry name" value="23S_rRNA_IVP"/>
    <property type="match status" value="1"/>
</dbReference>
<dbReference type="InterPro" id="IPR012657">
    <property type="entry name" value="23S_rRNA-intervening_sequence"/>
</dbReference>
<dbReference type="Gene3D" id="1.20.1440.60">
    <property type="entry name" value="23S rRNA-intervening sequence"/>
    <property type="match status" value="1"/>
</dbReference>
<protein>
    <recommendedName>
        <fullName evidence="3">Four helix bundle protein</fullName>
    </recommendedName>
</protein>
<dbReference type="AlphaFoldDB" id="A0A1F4NQ61"/>
<dbReference type="PANTHER" id="PTHR38471">
    <property type="entry name" value="FOUR HELIX BUNDLE PROTEIN"/>
    <property type="match status" value="1"/>
</dbReference>
<proteinExistence type="predicted"/>
<comment type="caution">
    <text evidence="1">The sequence shown here is derived from an EMBL/GenBank/DDBJ whole genome shotgun (WGS) entry which is preliminary data.</text>
</comment>